<dbReference type="Proteomes" id="UP000614610">
    <property type="component" value="Unassembled WGS sequence"/>
</dbReference>
<dbReference type="OrthoDB" id="432970at2759"/>
<proteinExistence type="predicted"/>
<keyword evidence="1" id="KW-0812">Transmembrane</keyword>
<organism evidence="2 5">
    <name type="scientific">Orbilia oligospora</name>
    <name type="common">Nematode-trapping fungus</name>
    <name type="synonym">Arthrobotrys oligospora</name>
    <dbReference type="NCBI Taxonomy" id="2813651"/>
    <lineage>
        <taxon>Eukaryota</taxon>
        <taxon>Fungi</taxon>
        <taxon>Dikarya</taxon>
        <taxon>Ascomycota</taxon>
        <taxon>Pezizomycotina</taxon>
        <taxon>Orbiliomycetes</taxon>
        <taxon>Orbiliales</taxon>
        <taxon>Orbiliaceae</taxon>
        <taxon>Orbilia</taxon>
    </lineage>
</organism>
<accession>A0A6G1LR52</accession>
<evidence type="ECO:0000313" key="4">
    <source>
        <dbReference type="Proteomes" id="UP000483672"/>
    </source>
</evidence>
<evidence type="ECO:0000256" key="1">
    <source>
        <dbReference type="SAM" id="Phobius"/>
    </source>
</evidence>
<dbReference type="EMBL" id="WIPF01000090">
    <property type="protein sequence ID" value="KAF3211126.1"/>
    <property type="molecule type" value="Genomic_DNA"/>
</dbReference>
<dbReference type="AlphaFoldDB" id="A0A6G1LR52"/>
<keyword evidence="1" id="KW-1133">Transmembrane helix</keyword>
<evidence type="ECO:0000313" key="2">
    <source>
        <dbReference type="EMBL" id="KAF3205348.1"/>
    </source>
</evidence>
<reference evidence="2 4" key="1">
    <citation type="submission" date="2019-06" db="EMBL/GenBank/DDBJ databases">
        <authorList>
            <person name="Palmer J.M."/>
        </authorList>
    </citation>
    <scope>NUCLEOTIDE SEQUENCE</scope>
    <source>
        <strain evidence="3 4">TWF191</strain>
        <strain evidence="2">TWF679</strain>
    </source>
</reference>
<keyword evidence="1" id="KW-0472">Membrane</keyword>
<dbReference type="EMBL" id="WIWT01000065">
    <property type="protein sequence ID" value="KAF3205348.1"/>
    <property type="molecule type" value="Genomic_DNA"/>
</dbReference>
<gene>
    <name evidence="3" type="ORF">TWF191_011002</name>
    <name evidence="2" type="ORF">TWF679_009363</name>
</gene>
<protein>
    <submittedName>
        <fullName evidence="2">Uncharacterized protein</fullName>
    </submittedName>
</protein>
<feature type="transmembrane region" description="Helical" evidence="1">
    <location>
        <begin position="12"/>
        <end position="29"/>
    </location>
</feature>
<comment type="caution">
    <text evidence="2">The sequence shown here is derived from an EMBL/GenBank/DDBJ whole genome shotgun (WGS) entry which is preliminary data.</text>
</comment>
<evidence type="ECO:0000313" key="3">
    <source>
        <dbReference type="EMBL" id="KAF3211126.1"/>
    </source>
</evidence>
<sequence length="294" mass="32833">MTALLATFYARHFVIGGLYSTSATFSLLLQRLKMVTSRSVDWEALLKKLRFSIALIHDGRIGPFQQEEHTLNHIFGVCTSQLYQGSTAGELSAFGFSGRPEDRYDFKTARRKRDQIEAHEPKSIWKAGPAVALNLDDANIEEGSPVLVEDPEGWQGKSNVIFSCMVPTWIVLLKDFKVSLEFTPQPFLLDTLPAKVFECSVHHYNNVRLSTKLPLSILTGLHLPEENGPLSQGVKLVRIGASTPDESKKVQITHKIIFSKNENRIERIVSGNPKDQEVKPMSISTTLGSISLTR</sequence>
<evidence type="ECO:0000313" key="5">
    <source>
        <dbReference type="Proteomes" id="UP000614610"/>
    </source>
</evidence>
<dbReference type="Proteomes" id="UP000483672">
    <property type="component" value="Unassembled WGS sequence"/>
</dbReference>
<name>A0A6G1LR52_ORBOL</name>